<keyword evidence="2" id="KW-1003">Cell membrane</keyword>
<feature type="transmembrane region" description="Helical" evidence="6">
    <location>
        <begin position="534"/>
        <end position="552"/>
    </location>
</feature>
<reference evidence="8 9" key="1">
    <citation type="submission" date="2023-07" db="EMBL/GenBank/DDBJ databases">
        <title>Sequencing the genomes of 1000 actinobacteria strains.</title>
        <authorList>
            <person name="Klenk H.-P."/>
        </authorList>
    </citation>
    <scope>NUCLEOTIDE SEQUENCE [LARGE SCALE GENOMIC DNA]</scope>
    <source>
        <strain evidence="8 9">DSM 44388</strain>
    </source>
</reference>
<keyword evidence="4 6" id="KW-1133">Transmembrane helix</keyword>
<gene>
    <name evidence="8" type="ORF">J2S57_000674</name>
</gene>
<feature type="transmembrane region" description="Helical" evidence="6">
    <location>
        <begin position="324"/>
        <end position="349"/>
    </location>
</feature>
<evidence type="ECO:0000313" key="9">
    <source>
        <dbReference type="Proteomes" id="UP001235712"/>
    </source>
</evidence>
<feature type="transmembrane region" description="Helical" evidence="6">
    <location>
        <begin position="671"/>
        <end position="695"/>
    </location>
</feature>
<comment type="caution">
    <text evidence="8">The sequence shown here is derived from an EMBL/GenBank/DDBJ whole genome shotgun (WGS) entry which is preliminary data.</text>
</comment>
<evidence type="ECO:0000256" key="2">
    <source>
        <dbReference type="ARBA" id="ARBA00022475"/>
    </source>
</evidence>
<name>A0ABT9NY57_9ACTN</name>
<feature type="transmembrane region" description="Helical" evidence="6">
    <location>
        <begin position="449"/>
        <end position="468"/>
    </location>
</feature>
<sequence>MIHAPSVFGRARADRGPLLLTALVVFLAVLITAAVPPLLQERADRAVTDVVSAEGNDARLSAAVTFDPESPAYPRARIDDSAGIVDWYRENASMYLDSTLQPLFGPPVTIVSSPDLQVTGRTPGLNLRLVHGGTGSPAGPAVTWVEGRAPAADPSLGGARTGPEPWPVQVGLPEATAQRLGLGVGDVITAEDPKGAPIEAHVSGTYRATDASDPLWRFDPQLLAADVFTDTRGLTSTHFAALMSDDSLPDGRLATDPGYGLYITVGFAAEPGRITRANAPAAIDALVSLEAGTSGAEVDGPTISFSTGLDTVLQRLLAQITTTVALATVLLAALLVAVALALVLTADLLTRRRATVLTGLRRRGASLPGLGFELGVESLALTLVSGGAGLLAAQLLAGSVSVLWPLPMLLVGVLGGPLVAVVHAARATPRKGAPANRSARRTIAVTRQLRRLTLEVAIVAGAAAAYTALKQRGVTADDVLPALAPALVAVTGGVLLLRVFPGLTRLFLKLGNRFRGGLPLLAASRASATVARPLPVVLIVTSVALAVFTLSVRATAAQRVPTGQDSRPFPEALSVGLLDLALVTSVLLVLLAVLAVALGTLGSAPDRAETGARLRTLGMTTSDTRWIALGELLPVALVGGAVGWVLGRVLASQAVGLLSLRVLQDLPADPALVVPVATCLPVLVLPAVVVALVLVETSLRRRERLGQVLRA</sequence>
<evidence type="ECO:0000256" key="3">
    <source>
        <dbReference type="ARBA" id="ARBA00022692"/>
    </source>
</evidence>
<feature type="transmembrane region" description="Helical" evidence="6">
    <location>
        <begin position="480"/>
        <end position="500"/>
    </location>
</feature>
<organism evidence="8 9">
    <name type="scientific">Kineosporia succinea</name>
    <dbReference type="NCBI Taxonomy" id="84632"/>
    <lineage>
        <taxon>Bacteria</taxon>
        <taxon>Bacillati</taxon>
        <taxon>Actinomycetota</taxon>
        <taxon>Actinomycetes</taxon>
        <taxon>Kineosporiales</taxon>
        <taxon>Kineosporiaceae</taxon>
        <taxon>Kineosporia</taxon>
    </lineage>
</organism>
<feature type="transmembrane region" description="Helical" evidence="6">
    <location>
        <begin position="626"/>
        <end position="651"/>
    </location>
</feature>
<keyword evidence="5 6" id="KW-0472">Membrane</keyword>
<evidence type="ECO:0000313" key="8">
    <source>
        <dbReference type="EMBL" id="MDP9824925.1"/>
    </source>
</evidence>
<evidence type="ECO:0000256" key="5">
    <source>
        <dbReference type="ARBA" id="ARBA00023136"/>
    </source>
</evidence>
<dbReference type="Pfam" id="PF02687">
    <property type="entry name" value="FtsX"/>
    <property type="match status" value="1"/>
</dbReference>
<comment type="subcellular location">
    <subcellularLocation>
        <location evidence="1">Cell membrane</location>
        <topology evidence="1">Multi-pass membrane protein</topology>
    </subcellularLocation>
</comment>
<protein>
    <submittedName>
        <fullName evidence="8">ABC transport system permease protein</fullName>
    </submittedName>
</protein>
<accession>A0ABT9NY57</accession>
<feature type="transmembrane region" description="Helical" evidence="6">
    <location>
        <begin position="572"/>
        <end position="605"/>
    </location>
</feature>
<feature type="transmembrane region" description="Helical" evidence="6">
    <location>
        <begin position="370"/>
        <end position="396"/>
    </location>
</feature>
<feature type="transmembrane region" description="Helical" evidence="6">
    <location>
        <begin position="402"/>
        <end position="428"/>
    </location>
</feature>
<evidence type="ECO:0000256" key="6">
    <source>
        <dbReference type="SAM" id="Phobius"/>
    </source>
</evidence>
<dbReference type="Proteomes" id="UP001235712">
    <property type="component" value="Unassembled WGS sequence"/>
</dbReference>
<dbReference type="RefSeq" id="WP_307238179.1">
    <property type="nucleotide sequence ID" value="NZ_JAUSQZ010000001.1"/>
</dbReference>
<evidence type="ECO:0000259" key="7">
    <source>
        <dbReference type="Pfam" id="PF02687"/>
    </source>
</evidence>
<evidence type="ECO:0000256" key="4">
    <source>
        <dbReference type="ARBA" id="ARBA00022989"/>
    </source>
</evidence>
<feature type="domain" description="ABC3 transporter permease C-terminal" evidence="7">
    <location>
        <begin position="583"/>
        <end position="693"/>
    </location>
</feature>
<keyword evidence="3 6" id="KW-0812">Transmembrane</keyword>
<dbReference type="EMBL" id="JAUSQZ010000001">
    <property type="protein sequence ID" value="MDP9824925.1"/>
    <property type="molecule type" value="Genomic_DNA"/>
</dbReference>
<proteinExistence type="predicted"/>
<dbReference type="InterPro" id="IPR003838">
    <property type="entry name" value="ABC3_permease_C"/>
</dbReference>
<evidence type="ECO:0000256" key="1">
    <source>
        <dbReference type="ARBA" id="ARBA00004651"/>
    </source>
</evidence>
<keyword evidence="9" id="KW-1185">Reference proteome</keyword>